<dbReference type="AlphaFoldDB" id="A0A433QIR3"/>
<name>A0A433QIR3_9FUNG</name>
<dbReference type="Gene3D" id="3.80.10.10">
    <property type="entry name" value="Ribonuclease Inhibitor"/>
    <property type="match status" value="1"/>
</dbReference>
<comment type="caution">
    <text evidence="1">The sequence shown here is derived from an EMBL/GenBank/DDBJ whole genome shotgun (WGS) entry which is preliminary data.</text>
</comment>
<accession>A0A433QIR3</accession>
<proteinExistence type="predicted"/>
<evidence type="ECO:0000313" key="2">
    <source>
        <dbReference type="Proteomes" id="UP000274822"/>
    </source>
</evidence>
<protein>
    <recommendedName>
        <fullName evidence="3">F-box domain-containing protein</fullName>
    </recommendedName>
</protein>
<dbReference type="InterPro" id="IPR032675">
    <property type="entry name" value="LRR_dom_sf"/>
</dbReference>
<gene>
    <name evidence="1" type="ORF">BC938DRAFT_480330</name>
</gene>
<evidence type="ECO:0000313" key="1">
    <source>
        <dbReference type="EMBL" id="RUS29716.1"/>
    </source>
</evidence>
<keyword evidence="2" id="KW-1185">Reference proteome</keyword>
<dbReference type="Proteomes" id="UP000274822">
    <property type="component" value="Unassembled WGS sequence"/>
</dbReference>
<dbReference type="EMBL" id="RBNJ01004796">
    <property type="protein sequence ID" value="RUS29716.1"/>
    <property type="molecule type" value="Genomic_DNA"/>
</dbReference>
<reference evidence="1 2" key="1">
    <citation type="journal article" date="2018" name="New Phytol.">
        <title>Phylogenomics of Endogonaceae and evolution of mycorrhizas within Mucoromycota.</title>
        <authorList>
            <person name="Chang Y."/>
            <person name="Desiro A."/>
            <person name="Na H."/>
            <person name="Sandor L."/>
            <person name="Lipzen A."/>
            <person name="Clum A."/>
            <person name="Barry K."/>
            <person name="Grigoriev I.V."/>
            <person name="Martin F.M."/>
            <person name="Stajich J.E."/>
            <person name="Smith M.E."/>
            <person name="Bonito G."/>
            <person name="Spatafora J.W."/>
        </authorList>
    </citation>
    <scope>NUCLEOTIDE SEQUENCE [LARGE SCALE GENOMIC DNA]</scope>
    <source>
        <strain evidence="1 2">AD002</strain>
    </source>
</reference>
<sequence length="304" mass="34693">MSTPAFFCLPPEIAYINILSRLRLSDRLNLALASKATADHVFGNGFLWTTVDLSNIETGELYITEFHPPRATRSTDETVNHLFRTCLRGAGLASVRSVIMDDTHITDRAVETVLTQCPNLEHISFKRCHQMKFADLWDVLVRLRDSEASLSLRTMHSFNENPRFQYYLTPQRLADFCEILTDLCPSHNIELDFFYCRGCGEFAGDQCDPCVGCGKKEKLCRECDTYNCHKCHKRHKRPFSSEILRRCKDCANAHVGPTFPNLAYSTILLLPPLQQSHLLVLNRNPQIICADHDCQIHDPFPCDV</sequence>
<organism evidence="1 2">
    <name type="scientific">Jimgerdemannia flammicorona</name>
    <dbReference type="NCBI Taxonomy" id="994334"/>
    <lineage>
        <taxon>Eukaryota</taxon>
        <taxon>Fungi</taxon>
        <taxon>Fungi incertae sedis</taxon>
        <taxon>Mucoromycota</taxon>
        <taxon>Mucoromycotina</taxon>
        <taxon>Endogonomycetes</taxon>
        <taxon>Endogonales</taxon>
        <taxon>Endogonaceae</taxon>
        <taxon>Jimgerdemannia</taxon>
    </lineage>
</organism>
<evidence type="ECO:0008006" key="3">
    <source>
        <dbReference type="Google" id="ProtNLM"/>
    </source>
</evidence>